<dbReference type="EMBL" id="JAGIZQ010000005">
    <property type="protein sequence ID" value="KAH6628155.1"/>
    <property type="molecule type" value="Genomic_DNA"/>
</dbReference>
<sequence>MANYQVHVANNSGKDIYVLASPNLHWAIVDIAVDAALIAVGVGELGVAMRGIKAGGWIKSISELALCLKNWAALASATSVVGSRKAAEIADITRAARQANEEINSASIRIPNGSFHRVVHKDWIDRYTQLSGYAGMVGGRTVQLLVKNEDGSQAALFCTGPDDSWIATNRGSIVPAAYGRIWVERSGDWTVDWPKASVSSSPVYVDDGEPSSYNDSEGNDSDNDDDDGGDGDSDDYSDNNDGETSGDDDDDDNGGYYNQWR</sequence>
<reference evidence="1 2" key="1">
    <citation type="journal article" date="2021" name="Nat. Commun.">
        <title>Genetic determinants of endophytism in the Arabidopsis root mycobiome.</title>
        <authorList>
            <person name="Mesny F."/>
            <person name="Miyauchi S."/>
            <person name="Thiergart T."/>
            <person name="Pickel B."/>
            <person name="Atanasova L."/>
            <person name="Karlsson M."/>
            <person name="Huettel B."/>
            <person name="Barry K.W."/>
            <person name="Haridas S."/>
            <person name="Chen C."/>
            <person name="Bauer D."/>
            <person name="Andreopoulos W."/>
            <person name="Pangilinan J."/>
            <person name="LaButti K."/>
            <person name="Riley R."/>
            <person name="Lipzen A."/>
            <person name="Clum A."/>
            <person name="Drula E."/>
            <person name="Henrissat B."/>
            <person name="Kohler A."/>
            <person name="Grigoriev I.V."/>
            <person name="Martin F.M."/>
            <person name="Hacquard S."/>
        </authorList>
    </citation>
    <scope>NUCLEOTIDE SEQUENCE [LARGE SCALE GENOMIC DNA]</scope>
    <source>
        <strain evidence="1 2">MPI-SDFR-AT-0079</strain>
    </source>
</reference>
<accession>A0ACB7P2G0</accession>
<dbReference type="Proteomes" id="UP000724584">
    <property type="component" value="Unassembled WGS sequence"/>
</dbReference>
<evidence type="ECO:0000313" key="2">
    <source>
        <dbReference type="Proteomes" id="UP000724584"/>
    </source>
</evidence>
<protein>
    <submittedName>
        <fullName evidence="1">Uncharacterized protein</fullName>
    </submittedName>
</protein>
<proteinExistence type="predicted"/>
<name>A0ACB7P2G0_9PEZI</name>
<gene>
    <name evidence="1" type="ORF">F5144DRAFT_515252</name>
</gene>
<organism evidence="1 2">
    <name type="scientific">Chaetomium tenue</name>
    <dbReference type="NCBI Taxonomy" id="1854479"/>
    <lineage>
        <taxon>Eukaryota</taxon>
        <taxon>Fungi</taxon>
        <taxon>Dikarya</taxon>
        <taxon>Ascomycota</taxon>
        <taxon>Pezizomycotina</taxon>
        <taxon>Sordariomycetes</taxon>
        <taxon>Sordariomycetidae</taxon>
        <taxon>Sordariales</taxon>
        <taxon>Chaetomiaceae</taxon>
        <taxon>Chaetomium</taxon>
    </lineage>
</organism>
<keyword evidence="2" id="KW-1185">Reference proteome</keyword>
<evidence type="ECO:0000313" key="1">
    <source>
        <dbReference type="EMBL" id="KAH6628155.1"/>
    </source>
</evidence>
<comment type="caution">
    <text evidence="1">The sequence shown here is derived from an EMBL/GenBank/DDBJ whole genome shotgun (WGS) entry which is preliminary data.</text>
</comment>